<protein>
    <submittedName>
        <fullName evidence="2">Centromere protein C isoform X1</fullName>
    </submittedName>
</protein>
<gene>
    <name evidence="2" type="primary">Cenpc</name>
</gene>
<proteinExistence type="predicted"/>
<evidence type="ECO:0000313" key="2">
    <source>
        <dbReference type="RefSeq" id="XP_073898199.1"/>
    </source>
</evidence>
<dbReference type="Proteomes" id="UP001732720">
    <property type="component" value="Chromosome 9"/>
</dbReference>
<accession>A0AC58JZU0</accession>
<name>A0AC58JZU0_CASCN</name>
<reference evidence="2" key="1">
    <citation type="submission" date="2025-08" db="UniProtKB">
        <authorList>
            <consortium name="RefSeq"/>
        </authorList>
    </citation>
    <scope>IDENTIFICATION</scope>
</reference>
<sequence>MAASGLDHLKNDYRRRFCRPPRAPSIHTEQGQNMLEILQNCFEEKSLINDFITHSTESVLYSPTKVKDSYIPSPSKEISQKGEPMQCQTSHPKSVPLSSRKKEAPLQSIVASSEADNRSVQVHEVQKILATDAGSKSTPDPKNMSSKKLHGQDKTKDEFYLSVGSPAVNLDAKTSASQSAIPSAEQKRETYMIGNSLNMLSSSTEISLKTKKRLTFEGKDILKNVEIEDKILEGQQERKPSETSQKTIPYLEYEIQPQAKKSFSTLFLETVRRKSESSPIVRHIATTPSHSSPSDKKLLEDEFVIDESDRSFVSRPWITIPRKGELPKHYTVSPPENTTYLQGKKSREKHHNILPKTLASDKHSHKANPVEKSKPSGKTILGTSCTDELENNCRSTDYEMDSENAEKQSGSKRSTKQKQRRTLKANIVKEHLNMEQCKDENKSMSHIAQDKLQRNSHTNKKNHDEMRNDHIFQKQMLSGGKKEKKSGTKKNGEESRKKHFSNGYKNKLVPEEVSLTVTKSRRVSRRPSEWWLVKSEESPVDKNSSIRNEFSVYHNSRQKPKKANQLSKNIGGKTIPSKRQKTATQGTSRVQKPLNVGGSEGITGCDKISGCSQNEPLESDKADVTKKKSLDCAGTTGYSKDQDRIMTAQNVHLKSRTSDYTCKTPTVSNLDSGSPKVSVLEESGPSRLKSYLMSGKNNSDVDDEVKESLDGSTVKRSKMAPDKKIHHKLVLPSNTPNVRRSKRVRLKPLEYWRGERIDYQEKSSGGVVIGGILSPVTVSSKRKAKGNMRKVNKIANRKRICLDNDERKNRLVVNMDIPLGDPLQPTQVKDPETREIILMDLVRPRDTYQFFVEHGKLKVYKTLDTPFFSTGTLILGPFEEKGKQHVGQDILVFYVNFGDLLCTLHETTYIITTGDSFYVPSGNYYNIKNLLNKESVLLFTQIKR</sequence>
<evidence type="ECO:0000313" key="1">
    <source>
        <dbReference type="Proteomes" id="UP001732720"/>
    </source>
</evidence>
<dbReference type="RefSeq" id="XP_073898199.1">
    <property type="nucleotide sequence ID" value="XM_074042098.1"/>
</dbReference>
<organism evidence="1 2">
    <name type="scientific">Castor canadensis</name>
    <name type="common">American beaver</name>
    <dbReference type="NCBI Taxonomy" id="51338"/>
    <lineage>
        <taxon>Eukaryota</taxon>
        <taxon>Metazoa</taxon>
        <taxon>Chordata</taxon>
        <taxon>Craniata</taxon>
        <taxon>Vertebrata</taxon>
        <taxon>Euteleostomi</taxon>
        <taxon>Mammalia</taxon>
        <taxon>Eutheria</taxon>
        <taxon>Euarchontoglires</taxon>
        <taxon>Glires</taxon>
        <taxon>Rodentia</taxon>
        <taxon>Castorimorpha</taxon>
        <taxon>Castoridae</taxon>
        <taxon>Castor</taxon>
    </lineage>
</organism>
<keyword evidence="1" id="KW-1185">Reference proteome</keyword>